<organism evidence="3 4">
    <name type="scientific">Turicibacter faecis</name>
    <dbReference type="NCBI Taxonomy" id="2963365"/>
    <lineage>
        <taxon>Bacteria</taxon>
        <taxon>Bacillati</taxon>
        <taxon>Bacillota</taxon>
        <taxon>Erysipelotrichia</taxon>
        <taxon>Erysipelotrichales</taxon>
        <taxon>Turicibacteraceae</taxon>
        <taxon>Turicibacter</taxon>
    </lineage>
</organism>
<sequence>MGRKIKGFSIILMSVIIAGIITGILTRVIDLPMKVDHILSRFLDPRFGGTTNLSYEIGSNGESIHESYFTLPVDTPFDVSVELIQADVMIEKSKNGELGVKISTDRPEHYRMDRTDRELVIKEKKQPFIWPFGDMKEKKAKITIQVPGDTVDFDLETVNGNVCLEADGRDLNVEVVNGQISVTRSTFKEGELELVNGHIFVNKSEFLTSLDLEAVNGALKVNQVDSDEFSFETVNGEFQLSDLDGGRLSAETVNGDFTGENLYLKHLEVEQLTGKFTLINENLDYQIQSLTRSKTSSQDKIEANILNIYSE</sequence>
<gene>
    <name evidence="3" type="ORF">T23_12310</name>
</gene>
<evidence type="ECO:0000256" key="1">
    <source>
        <dbReference type="SAM" id="Phobius"/>
    </source>
</evidence>
<protein>
    <recommendedName>
        <fullName evidence="2">DUF4097 domain-containing protein</fullName>
    </recommendedName>
</protein>
<keyword evidence="4" id="KW-1185">Reference proteome</keyword>
<feature type="transmembrane region" description="Helical" evidence="1">
    <location>
        <begin position="7"/>
        <end position="29"/>
    </location>
</feature>
<feature type="domain" description="DUF4097" evidence="2">
    <location>
        <begin position="80"/>
        <end position="256"/>
    </location>
</feature>
<evidence type="ECO:0000313" key="4">
    <source>
        <dbReference type="Proteomes" id="UP001432099"/>
    </source>
</evidence>
<name>A0ABM8IIS5_9FIRM</name>
<dbReference type="EMBL" id="AP028127">
    <property type="protein sequence ID" value="BEH91129.1"/>
    <property type="molecule type" value="Genomic_DNA"/>
</dbReference>
<evidence type="ECO:0000259" key="2">
    <source>
        <dbReference type="Pfam" id="PF13349"/>
    </source>
</evidence>
<keyword evidence="1" id="KW-0812">Transmembrane</keyword>
<dbReference type="Proteomes" id="UP001432099">
    <property type="component" value="Chromosome"/>
</dbReference>
<dbReference type="InterPro" id="IPR025164">
    <property type="entry name" value="Toastrack_DUF4097"/>
</dbReference>
<reference evidence="3" key="1">
    <citation type="journal article" date="2024" name="Int. J. Syst. Evol. Microbiol.">
        <title>Turicibacter faecis sp. nov., isolated from faeces of heart failure mouse model.</title>
        <authorList>
            <person name="Imamura Y."/>
            <person name="Motooka D."/>
            <person name="Nakajima Y."/>
            <person name="Ito S."/>
            <person name="Kitakaze M."/>
            <person name="Iida T."/>
            <person name="Nakamura S."/>
        </authorList>
    </citation>
    <scope>NUCLEOTIDE SEQUENCE</scope>
    <source>
        <strain evidence="3">TC023</strain>
    </source>
</reference>
<evidence type="ECO:0000313" key="3">
    <source>
        <dbReference type="EMBL" id="BEH91129.1"/>
    </source>
</evidence>
<keyword evidence="1" id="KW-0472">Membrane</keyword>
<dbReference type="RefSeq" id="WP_262953729.1">
    <property type="nucleotide sequence ID" value="NZ_AP028127.1"/>
</dbReference>
<accession>A0ABM8IIS5</accession>
<proteinExistence type="predicted"/>
<keyword evidence="1" id="KW-1133">Transmembrane helix</keyword>
<dbReference type="Pfam" id="PF13349">
    <property type="entry name" value="DUF4097"/>
    <property type="match status" value="1"/>
</dbReference>